<evidence type="ECO:0000256" key="1">
    <source>
        <dbReference type="SAM" id="MobiDB-lite"/>
    </source>
</evidence>
<organism evidence="2 3">
    <name type="scientific">Melipona quadrifasciata</name>
    <dbReference type="NCBI Taxonomy" id="166423"/>
    <lineage>
        <taxon>Eukaryota</taxon>
        <taxon>Metazoa</taxon>
        <taxon>Ecdysozoa</taxon>
        <taxon>Arthropoda</taxon>
        <taxon>Hexapoda</taxon>
        <taxon>Insecta</taxon>
        <taxon>Pterygota</taxon>
        <taxon>Neoptera</taxon>
        <taxon>Endopterygota</taxon>
        <taxon>Hymenoptera</taxon>
        <taxon>Apocrita</taxon>
        <taxon>Aculeata</taxon>
        <taxon>Apoidea</taxon>
        <taxon>Anthophila</taxon>
        <taxon>Apidae</taxon>
        <taxon>Melipona</taxon>
    </lineage>
</organism>
<sequence length="109" mass="11919">MLSVSNVNEVLLYFLLPTAVHTNRLAASAVQGVTGELNDGHEEITEHQAGDMMSLATPVQNVMRGWQQPTGGQRGCQEHRANDKAHGIQGEPDVGCLHYWPESLPTEPF</sequence>
<keyword evidence="3" id="KW-1185">Reference proteome</keyword>
<proteinExistence type="predicted"/>
<dbReference type="AlphaFoldDB" id="A0A0N0BC28"/>
<protein>
    <submittedName>
        <fullName evidence="2">Uncharacterized protein</fullName>
    </submittedName>
</protein>
<evidence type="ECO:0000313" key="2">
    <source>
        <dbReference type="EMBL" id="KOX68404.1"/>
    </source>
</evidence>
<name>A0A0N0BC28_9HYME</name>
<evidence type="ECO:0000313" key="3">
    <source>
        <dbReference type="Proteomes" id="UP000053105"/>
    </source>
</evidence>
<dbReference type="Proteomes" id="UP000053105">
    <property type="component" value="Unassembled WGS sequence"/>
</dbReference>
<reference evidence="2 3" key="1">
    <citation type="submission" date="2015-07" db="EMBL/GenBank/DDBJ databases">
        <title>The genome of Melipona quadrifasciata.</title>
        <authorList>
            <person name="Pan H."/>
            <person name="Kapheim K."/>
        </authorList>
    </citation>
    <scope>NUCLEOTIDE SEQUENCE [LARGE SCALE GENOMIC DNA]</scope>
    <source>
        <strain evidence="2">0111107301</strain>
        <tissue evidence="2">Whole body</tissue>
    </source>
</reference>
<feature type="region of interest" description="Disordered" evidence="1">
    <location>
        <begin position="66"/>
        <end position="89"/>
    </location>
</feature>
<accession>A0A0N0BC28</accession>
<feature type="compositionally biased region" description="Basic and acidic residues" evidence="1">
    <location>
        <begin position="76"/>
        <end position="86"/>
    </location>
</feature>
<gene>
    <name evidence="2" type="ORF">WN51_03890</name>
</gene>
<dbReference type="EMBL" id="KQ435922">
    <property type="protein sequence ID" value="KOX68404.1"/>
    <property type="molecule type" value="Genomic_DNA"/>
</dbReference>